<sequence>MNHGMMGQGMMMGPGMGHCGMMGTAGNAASSPLTVDQVTQNMTQWLAWQGNPCLKLGTVAEQKDGTITADITTQDGSLVQKLVVDRANGWMRQAP</sequence>
<protein>
    <submittedName>
        <fullName evidence="1">Uncharacterized protein</fullName>
    </submittedName>
</protein>
<evidence type="ECO:0000313" key="2">
    <source>
        <dbReference type="Proteomes" id="UP000031971"/>
    </source>
</evidence>
<gene>
    <name evidence="1" type="ORF">CCC_01888</name>
</gene>
<dbReference type="EMBL" id="JXSL01000026">
    <property type="protein sequence ID" value="KIL99095.1"/>
    <property type="molecule type" value="Genomic_DNA"/>
</dbReference>
<evidence type="ECO:0000313" key="1">
    <source>
        <dbReference type="EMBL" id="KIL99095.1"/>
    </source>
</evidence>
<dbReference type="Proteomes" id="UP000031971">
    <property type="component" value="Unassembled WGS sequence"/>
</dbReference>
<accession>A0A0C2YWR1</accession>
<keyword evidence="2" id="KW-1185">Reference proteome</keyword>
<proteinExistence type="predicted"/>
<name>A0A0C2YWR1_PARME</name>
<dbReference type="AlphaFoldDB" id="A0A0C2YWR1"/>
<comment type="caution">
    <text evidence="1">The sequence shown here is derived from an EMBL/GenBank/DDBJ whole genome shotgun (WGS) entry which is preliminary data.</text>
</comment>
<dbReference type="STRING" id="272627.CCC_01888"/>
<reference evidence="1 2" key="1">
    <citation type="submission" date="2015-01" db="EMBL/GenBank/DDBJ databases">
        <title>Genome Sequence of Magnetospirillum magnetotacticum Strain MS-1.</title>
        <authorList>
            <person name="Marinov G.K."/>
            <person name="Smalley M.D."/>
            <person name="DeSalvo G."/>
        </authorList>
    </citation>
    <scope>NUCLEOTIDE SEQUENCE [LARGE SCALE GENOMIC DNA]</scope>
    <source>
        <strain evidence="1 2">MS-1</strain>
    </source>
</reference>
<organism evidence="1 2">
    <name type="scientific">Paramagnetospirillum magnetotacticum MS-1</name>
    <dbReference type="NCBI Taxonomy" id="272627"/>
    <lineage>
        <taxon>Bacteria</taxon>
        <taxon>Pseudomonadati</taxon>
        <taxon>Pseudomonadota</taxon>
        <taxon>Alphaproteobacteria</taxon>
        <taxon>Rhodospirillales</taxon>
        <taxon>Magnetospirillaceae</taxon>
        <taxon>Paramagnetospirillum</taxon>
    </lineage>
</organism>